<accession>A0ABY5AQI6</accession>
<dbReference type="Pfam" id="PF13508">
    <property type="entry name" value="Acetyltransf_7"/>
    <property type="match status" value="1"/>
</dbReference>
<dbReference type="Proteomes" id="UP001056708">
    <property type="component" value="Chromosome"/>
</dbReference>
<dbReference type="CDD" id="cd04301">
    <property type="entry name" value="NAT_SF"/>
    <property type="match status" value="1"/>
</dbReference>
<keyword evidence="3" id="KW-1185">Reference proteome</keyword>
<dbReference type="InterPro" id="IPR000182">
    <property type="entry name" value="GNAT_dom"/>
</dbReference>
<evidence type="ECO:0000259" key="1">
    <source>
        <dbReference type="PROSITE" id="PS51186"/>
    </source>
</evidence>
<sequence>MDEIKSIRFEPILTSTHPATAPALAIYEAAFPLSEQIPRPKVEERIDQGIYRLWVGQRGEKVVFMAILYPLQDSDLVLLGYIATHPEARNQGIGSQFFNQVLETMREGDRYLLLEVEVPDEAEPMTQRRCEFYRRLGAKFLEDVRYILPPLSGGEPTEMCLAIAPAYKTQTLGGDRVRQLLCQLFQEVYERPLNDPLLQICLQDIPETVNLV</sequence>
<dbReference type="SUPFAM" id="SSF55729">
    <property type="entry name" value="Acyl-CoA N-acyltransferases (Nat)"/>
    <property type="match status" value="1"/>
</dbReference>
<organism evidence="2 3">
    <name type="scientific">Phormidium yuhuli AB48</name>
    <dbReference type="NCBI Taxonomy" id="2940671"/>
    <lineage>
        <taxon>Bacteria</taxon>
        <taxon>Bacillati</taxon>
        <taxon>Cyanobacteriota</taxon>
        <taxon>Cyanophyceae</taxon>
        <taxon>Oscillatoriophycideae</taxon>
        <taxon>Oscillatoriales</taxon>
        <taxon>Oscillatoriaceae</taxon>
        <taxon>Phormidium</taxon>
        <taxon>Phormidium yuhuli</taxon>
    </lineage>
</organism>
<evidence type="ECO:0000313" key="2">
    <source>
        <dbReference type="EMBL" id="USR91171.1"/>
    </source>
</evidence>
<evidence type="ECO:0000313" key="3">
    <source>
        <dbReference type="Proteomes" id="UP001056708"/>
    </source>
</evidence>
<feature type="domain" description="N-acetyltransferase" evidence="1">
    <location>
        <begin position="10"/>
        <end position="164"/>
    </location>
</feature>
<dbReference type="InterPro" id="IPR016181">
    <property type="entry name" value="Acyl_CoA_acyltransferase"/>
</dbReference>
<gene>
    <name evidence="2" type="ORF">NEA10_00040</name>
</gene>
<dbReference type="Gene3D" id="3.40.630.30">
    <property type="match status" value="1"/>
</dbReference>
<reference evidence="2" key="1">
    <citation type="submission" date="2022-06" db="EMBL/GenBank/DDBJ databases">
        <title>Genome sequence of Phormidium yuhuli AB48 isolated from an industrial photobioreactor environment.</title>
        <authorList>
            <person name="Qiu Y."/>
            <person name="Noonan A.J.C."/>
            <person name="Dofher K."/>
            <person name="Koch M."/>
            <person name="Kieft B."/>
            <person name="Lin X."/>
            <person name="Ziels R.M."/>
            <person name="Hallam S.J."/>
        </authorList>
    </citation>
    <scope>NUCLEOTIDE SEQUENCE</scope>
    <source>
        <strain evidence="2">AB48</strain>
    </source>
</reference>
<dbReference type="RefSeq" id="WP_252663202.1">
    <property type="nucleotide sequence ID" value="NZ_CP098611.1"/>
</dbReference>
<dbReference type="PROSITE" id="PS51186">
    <property type="entry name" value="GNAT"/>
    <property type="match status" value="1"/>
</dbReference>
<protein>
    <submittedName>
        <fullName evidence="2">GNAT family N-acetyltransferase</fullName>
    </submittedName>
</protein>
<dbReference type="EMBL" id="CP098611">
    <property type="protein sequence ID" value="USR91171.1"/>
    <property type="molecule type" value="Genomic_DNA"/>
</dbReference>
<proteinExistence type="predicted"/>
<name>A0ABY5AQI6_9CYAN</name>